<evidence type="ECO:0000256" key="4">
    <source>
        <dbReference type="ARBA" id="ARBA00023204"/>
    </source>
</evidence>
<dbReference type="SUPFAM" id="SSF49879">
    <property type="entry name" value="SMAD/FHA domain"/>
    <property type="match status" value="1"/>
</dbReference>
<feature type="compositionally biased region" description="Basic and acidic residues" evidence="6">
    <location>
        <begin position="243"/>
        <end position="253"/>
    </location>
</feature>
<dbReference type="PANTHER" id="PTHR12083">
    <property type="entry name" value="BIFUNCTIONAL POLYNUCLEOTIDE PHOSPHATASE/KINASE"/>
    <property type="match status" value="1"/>
</dbReference>
<evidence type="ECO:0000256" key="1">
    <source>
        <dbReference type="ARBA" id="ARBA00004123"/>
    </source>
</evidence>
<dbReference type="Gene3D" id="3.40.50.300">
    <property type="entry name" value="P-loop containing nucleotide triphosphate hydrolases"/>
    <property type="match status" value="1"/>
</dbReference>
<dbReference type="InterPro" id="IPR023214">
    <property type="entry name" value="HAD_sf"/>
</dbReference>
<feature type="region of interest" description="Disordered" evidence="6">
    <location>
        <begin position="110"/>
        <end position="324"/>
    </location>
</feature>
<dbReference type="InterPro" id="IPR041388">
    <property type="entry name" value="FHA_2"/>
</dbReference>
<dbReference type="Pfam" id="PF17913">
    <property type="entry name" value="FHA_2"/>
    <property type="match status" value="1"/>
</dbReference>
<keyword evidence="2" id="KW-0227">DNA damage</keyword>
<dbReference type="Gene3D" id="3.40.50.1000">
    <property type="entry name" value="HAD superfamily/HAD-like"/>
    <property type="match status" value="1"/>
</dbReference>
<evidence type="ECO:0000313" key="8">
    <source>
        <dbReference type="Proteomes" id="UP000694888"/>
    </source>
</evidence>
<keyword evidence="4" id="KW-0234">DNA repair</keyword>
<keyword evidence="8" id="KW-1185">Reference proteome</keyword>
<reference evidence="9" key="1">
    <citation type="submission" date="2025-08" db="UniProtKB">
        <authorList>
            <consortium name="RefSeq"/>
        </authorList>
    </citation>
    <scope>IDENTIFICATION</scope>
</reference>
<dbReference type="InterPro" id="IPR027417">
    <property type="entry name" value="P-loop_NTPase"/>
</dbReference>
<dbReference type="CDD" id="cd01625">
    <property type="entry name" value="HAD_PNP"/>
    <property type="match status" value="1"/>
</dbReference>
<evidence type="ECO:0000256" key="3">
    <source>
        <dbReference type="ARBA" id="ARBA00022801"/>
    </source>
</evidence>
<sequence>MLKAFRSMSTSRCFLVCLQKSHEDVLLPDGVPVSIGRTPVTKITDPRCSRQQVELTADCAKRKVKVKQLGANLSAVDGNPIGKDKEIVIGSRSTLFILSGQYPHKITFKSDSFSKENKPKETSEAETSDPGKVNEKDCDRKEDSKKNKSDSKKENKSDAEKKSTDNGVVDERDKKLSKKRQSVDAGTEPQLKKQRTNEDSSHSVKKSKKEDREKKKADSNGDEHRPKKQKSDMESSGSVKKSKKEDNDETKIDSDDEEHVQDVSDRLQQMKQSVKEKKTAHSSASSKDSKPKTSSRSKSSDSQSSTCGDKRSDNSFLKPQTPVSESKWSSHEHLYVYTSKGVVHQSKIAGFDIDGTIIITKSGRTFPTDSSDWQVAYGDTFRKLKSLHADGHKIVFFTNQLGVAKGKTKIEDLKTKIENIISKLQVPVQAFVATHEGKYRKPCDGMWKKLKHEYNGGVNLDLSSSLYVGDAAGRPKDWAPKKKKDFSLSDRLFAINVGLKFHTPEEFFLGQKEAPYTMPVFDPRKLRSDVEAVPQGCDLDSKSKEIILLVGFPASGKSHFASHILKPKGYECVNRDTLGTWQKCVKKAKESLVHSKVVVENTNLTKEERARYVELAKDAHVPCRCFLFTTTIEHCRHNERFRQLIDKSHAKINEMIFHQIKNKYQEPSMNEGFSKIVNINFVPKFSSTSLEAQYKKFLLEK</sequence>
<dbReference type="GeneID" id="101849105"/>
<name>A0ABM0JCI6_APLCA</name>
<accession>A0ABM0JCI6</accession>
<proteinExistence type="predicted"/>
<gene>
    <name evidence="9" type="primary">LOC101849105</name>
</gene>
<dbReference type="SUPFAM" id="SSF56784">
    <property type="entry name" value="HAD-like"/>
    <property type="match status" value="1"/>
</dbReference>
<feature type="domain" description="PNK FHA" evidence="7">
    <location>
        <begin position="13"/>
        <end position="83"/>
    </location>
</feature>
<dbReference type="InterPro" id="IPR036412">
    <property type="entry name" value="HAD-like_sf"/>
</dbReference>
<dbReference type="Gene3D" id="2.60.200.20">
    <property type="match status" value="1"/>
</dbReference>
<dbReference type="InterPro" id="IPR008984">
    <property type="entry name" value="SMAD_FHA_dom_sf"/>
</dbReference>
<dbReference type="InterPro" id="IPR006549">
    <property type="entry name" value="HAD-SF_hydro_IIIA"/>
</dbReference>
<dbReference type="InterPro" id="IPR013954">
    <property type="entry name" value="PNK3P"/>
</dbReference>
<evidence type="ECO:0000256" key="5">
    <source>
        <dbReference type="ARBA" id="ARBA00023242"/>
    </source>
</evidence>
<feature type="compositionally biased region" description="Low complexity" evidence="6">
    <location>
        <begin position="281"/>
        <end position="305"/>
    </location>
</feature>
<dbReference type="Proteomes" id="UP000694888">
    <property type="component" value="Unplaced"/>
</dbReference>
<dbReference type="RefSeq" id="XP_005090552.1">
    <property type="nucleotide sequence ID" value="XM_005090495.3"/>
</dbReference>
<evidence type="ECO:0000256" key="2">
    <source>
        <dbReference type="ARBA" id="ARBA00022763"/>
    </source>
</evidence>
<dbReference type="NCBIfam" id="TIGR01662">
    <property type="entry name" value="HAD-SF-IIIA"/>
    <property type="match status" value="1"/>
</dbReference>
<keyword evidence="5" id="KW-0539">Nucleus</keyword>
<evidence type="ECO:0000259" key="7">
    <source>
        <dbReference type="Pfam" id="PF17913"/>
    </source>
</evidence>
<keyword evidence="3" id="KW-0378">Hydrolase</keyword>
<dbReference type="CDD" id="cd22716">
    <property type="entry name" value="FHA_APTX_PNKP"/>
    <property type="match status" value="1"/>
</dbReference>
<feature type="compositionally biased region" description="Basic and acidic residues" evidence="6">
    <location>
        <begin position="195"/>
        <end position="233"/>
    </location>
</feature>
<feature type="compositionally biased region" description="Polar residues" evidence="6">
    <location>
        <begin position="314"/>
        <end position="324"/>
    </location>
</feature>
<dbReference type="PANTHER" id="PTHR12083:SF9">
    <property type="entry name" value="BIFUNCTIONAL POLYNUCLEOTIDE PHOSPHATASE_KINASE"/>
    <property type="match status" value="1"/>
</dbReference>
<feature type="compositionally biased region" description="Basic and acidic residues" evidence="6">
    <location>
        <begin position="132"/>
        <end position="174"/>
    </location>
</feature>
<evidence type="ECO:0000256" key="6">
    <source>
        <dbReference type="SAM" id="MobiDB-lite"/>
    </source>
</evidence>
<dbReference type="Pfam" id="PF13671">
    <property type="entry name" value="AAA_33"/>
    <property type="match status" value="1"/>
</dbReference>
<comment type="subcellular location">
    <subcellularLocation>
        <location evidence="1">Nucleus</location>
    </subcellularLocation>
</comment>
<dbReference type="Pfam" id="PF08645">
    <property type="entry name" value="PNK3P"/>
    <property type="match status" value="1"/>
</dbReference>
<protein>
    <submittedName>
        <fullName evidence="9">Bifunctional polynucleotide phosphatase/kinase</fullName>
    </submittedName>
</protein>
<feature type="compositionally biased region" description="Basic and acidic residues" evidence="6">
    <location>
        <begin position="112"/>
        <end position="123"/>
    </location>
</feature>
<dbReference type="NCBIfam" id="TIGR01664">
    <property type="entry name" value="DNA-3'-Pase"/>
    <property type="match status" value="1"/>
</dbReference>
<organism evidence="8 9">
    <name type="scientific">Aplysia californica</name>
    <name type="common">California sea hare</name>
    <dbReference type="NCBI Taxonomy" id="6500"/>
    <lineage>
        <taxon>Eukaryota</taxon>
        <taxon>Metazoa</taxon>
        <taxon>Spiralia</taxon>
        <taxon>Lophotrochozoa</taxon>
        <taxon>Mollusca</taxon>
        <taxon>Gastropoda</taxon>
        <taxon>Heterobranchia</taxon>
        <taxon>Euthyneura</taxon>
        <taxon>Tectipleura</taxon>
        <taxon>Aplysiida</taxon>
        <taxon>Aplysioidea</taxon>
        <taxon>Aplysiidae</taxon>
        <taxon>Aplysia</taxon>
    </lineage>
</organism>
<evidence type="ECO:0000313" key="9">
    <source>
        <dbReference type="RefSeq" id="XP_005090552.1"/>
    </source>
</evidence>
<dbReference type="SUPFAM" id="SSF52540">
    <property type="entry name" value="P-loop containing nucleoside triphosphate hydrolases"/>
    <property type="match status" value="1"/>
</dbReference>
<dbReference type="InterPro" id="IPR006551">
    <property type="entry name" value="Polynucleotide_phosphatase"/>
</dbReference>